<dbReference type="InterPro" id="IPR035969">
    <property type="entry name" value="Rab-GAP_TBC_sf"/>
</dbReference>
<dbReference type="SUPFAM" id="SSF47923">
    <property type="entry name" value="Ypt/Rab-GAP domain of gyp1p"/>
    <property type="match status" value="1"/>
</dbReference>
<dbReference type="Gene3D" id="1.10.8.270">
    <property type="entry name" value="putative rabgap domain of human tbc1 domain family member 14 like domains"/>
    <property type="match status" value="1"/>
</dbReference>
<evidence type="ECO:0000259" key="3">
    <source>
        <dbReference type="PROSITE" id="PS50086"/>
    </source>
</evidence>
<reference evidence="4" key="1">
    <citation type="journal article" date="2023" name="IScience">
        <title>Live-bearing cockroach genome reveals convergent evolutionary mechanisms linked to viviparity in insects and beyond.</title>
        <authorList>
            <person name="Fouks B."/>
            <person name="Harrison M.C."/>
            <person name="Mikhailova A.A."/>
            <person name="Marchal E."/>
            <person name="English S."/>
            <person name="Carruthers M."/>
            <person name="Jennings E.C."/>
            <person name="Chiamaka E.L."/>
            <person name="Frigard R.A."/>
            <person name="Pippel M."/>
            <person name="Attardo G.M."/>
            <person name="Benoit J.B."/>
            <person name="Bornberg-Bauer E."/>
            <person name="Tobe S.S."/>
        </authorList>
    </citation>
    <scope>NUCLEOTIDE SEQUENCE</scope>
    <source>
        <strain evidence="4">Stay&amp;Tobe</strain>
    </source>
</reference>
<name>A0AAD8AE84_DIPPU</name>
<feature type="domain" description="Rab-GAP TBC" evidence="3">
    <location>
        <begin position="92"/>
        <end position="295"/>
    </location>
</feature>
<dbReference type="GO" id="GO:0005096">
    <property type="term" value="F:GTPase activator activity"/>
    <property type="evidence" value="ECO:0007669"/>
    <property type="project" value="UniProtKB-KW"/>
</dbReference>
<keyword evidence="5" id="KW-1185">Reference proteome</keyword>
<evidence type="ECO:0000313" key="4">
    <source>
        <dbReference type="EMBL" id="KAJ9597105.1"/>
    </source>
</evidence>
<dbReference type="SMART" id="SM00164">
    <property type="entry name" value="TBC"/>
    <property type="match status" value="1"/>
</dbReference>
<evidence type="ECO:0000313" key="5">
    <source>
        <dbReference type="Proteomes" id="UP001233999"/>
    </source>
</evidence>
<dbReference type="FunFam" id="1.10.8.270:FF:000011">
    <property type="entry name" value="TBC1 domain family member 5"/>
    <property type="match status" value="1"/>
</dbReference>
<evidence type="ECO:0000256" key="1">
    <source>
        <dbReference type="ARBA" id="ARBA00022468"/>
    </source>
</evidence>
<dbReference type="PANTHER" id="PTHR22957">
    <property type="entry name" value="TBC1 DOMAIN FAMILY MEMBER GTPASE-ACTIVATING PROTEIN"/>
    <property type="match status" value="1"/>
</dbReference>
<proteinExistence type="predicted"/>
<feature type="region of interest" description="Disordered" evidence="2">
    <location>
        <begin position="1"/>
        <end position="60"/>
    </location>
</feature>
<dbReference type="AlphaFoldDB" id="A0AAD8AE84"/>
<dbReference type="EMBL" id="JASPKZ010001808">
    <property type="protein sequence ID" value="KAJ9597105.1"/>
    <property type="molecule type" value="Genomic_DNA"/>
</dbReference>
<comment type="caution">
    <text evidence="4">The sequence shown here is derived from an EMBL/GenBank/DDBJ whole genome shotgun (WGS) entry which is preliminary data.</text>
</comment>
<accession>A0AAD8AE84</accession>
<feature type="compositionally biased region" description="Polar residues" evidence="2">
    <location>
        <begin position="42"/>
        <end position="60"/>
    </location>
</feature>
<dbReference type="PROSITE" id="PS50086">
    <property type="entry name" value="TBC_RABGAP"/>
    <property type="match status" value="1"/>
</dbReference>
<sequence length="295" mass="34149">MEFVSNNQEEEEKHENSVTDFNITDLPIVIQSSNDDEDTTERSSLSTPEETSCDSSEKSASIQKYEEEWAQLYRRDDPELGELRRRAVLGNLRASRFRSVCWRVLLGVFPQDTSVWLMQLRAQRCHYAKILKELSLDPWQRGQPGDNPLSQEAESIWHQFFCDKELKAVIRQDVVRTFPGVDFFRKDLIQDAMVNILFCYARENPSMCYRQGMHEILAPLLFVLHCDQQALLHTREQVPVSEVISEVLDPTYLEEDAYTIFCRIMGGIESCYRINDLTPTPTGYFPANIHSPQGN</sequence>
<reference evidence="4" key="2">
    <citation type="submission" date="2023-05" db="EMBL/GenBank/DDBJ databases">
        <authorList>
            <person name="Fouks B."/>
        </authorList>
    </citation>
    <scope>NUCLEOTIDE SEQUENCE</scope>
    <source>
        <strain evidence="4">Stay&amp;Tobe</strain>
        <tissue evidence="4">Testes</tissue>
    </source>
</reference>
<feature type="non-terminal residue" evidence="4">
    <location>
        <position position="1"/>
    </location>
</feature>
<dbReference type="Pfam" id="PF00566">
    <property type="entry name" value="RabGAP-TBC"/>
    <property type="match status" value="1"/>
</dbReference>
<dbReference type="GO" id="GO:0005737">
    <property type="term" value="C:cytoplasm"/>
    <property type="evidence" value="ECO:0007669"/>
    <property type="project" value="UniProtKB-ARBA"/>
</dbReference>
<gene>
    <name evidence="4" type="ORF">L9F63_027004</name>
</gene>
<dbReference type="InterPro" id="IPR000195">
    <property type="entry name" value="Rab-GAP-TBC_dom"/>
</dbReference>
<keyword evidence="1" id="KW-0343">GTPase activation</keyword>
<protein>
    <recommendedName>
        <fullName evidence="3">Rab-GAP TBC domain-containing protein</fullName>
    </recommendedName>
</protein>
<organism evidence="4 5">
    <name type="scientific">Diploptera punctata</name>
    <name type="common">Pacific beetle cockroach</name>
    <dbReference type="NCBI Taxonomy" id="6984"/>
    <lineage>
        <taxon>Eukaryota</taxon>
        <taxon>Metazoa</taxon>
        <taxon>Ecdysozoa</taxon>
        <taxon>Arthropoda</taxon>
        <taxon>Hexapoda</taxon>
        <taxon>Insecta</taxon>
        <taxon>Pterygota</taxon>
        <taxon>Neoptera</taxon>
        <taxon>Polyneoptera</taxon>
        <taxon>Dictyoptera</taxon>
        <taxon>Blattodea</taxon>
        <taxon>Blaberoidea</taxon>
        <taxon>Blaberidae</taxon>
        <taxon>Diplopterinae</taxon>
        <taxon>Diploptera</taxon>
    </lineage>
</organism>
<dbReference type="PANTHER" id="PTHR22957:SF337">
    <property type="entry name" value="TBC1 DOMAIN FAMILY MEMBER 5"/>
    <property type="match status" value="1"/>
</dbReference>
<dbReference type="Proteomes" id="UP001233999">
    <property type="component" value="Unassembled WGS sequence"/>
</dbReference>
<evidence type="ECO:0000256" key="2">
    <source>
        <dbReference type="SAM" id="MobiDB-lite"/>
    </source>
</evidence>